<keyword evidence="6 17" id="KW-0472">Membrane</keyword>
<comment type="catalytic activity">
    <reaction evidence="11">
        <text>12-(9Z-octadecenoyloxy)-octadecanoate + H2O = 12-hydroxyoctadecanoate + (9Z)-octadecenoate + H(+)</text>
        <dbReference type="Rhea" id="RHEA:52060"/>
        <dbReference type="ChEBI" id="CHEBI:15377"/>
        <dbReference type="ChEBI" id="CHEBI:15378"/>
        <dbReference type="ChEBI" id="CHEBI:30823"/>
        <dbReference type="ChEBI" id="CHEBI:84201"/>
        <dbReference type="ChEBI" id="CHEBI:136302"/>
    </reaction>
    <physiologicalReaction direction="left-to-right" evidence="11">
        <dbReference type="Rhea" id="RHEA:52061"/>
    </physiologicalReaction>
</comment>
<comment type="catalytic activity">
    <reaction evidence="12">
        <text>9-(9Z-octadecenoyloxy)-octadecanoate + H2O = 9-hydroxy-octadecanoate + (9Z)-octadecenoate + H(+)</text>
        <dbReference type="Rhea" id="RHEA:52048"/>
        <dbReference type="ChEBI" id="CHEBI:15377"/>
        <dbReference type="ChEBI" id="CHEBI:15378"/>
        <dbReference type="ChEBI" id="CHEBI:30823"/>
        <dbReference type="ChEBI" id="CHEBI:136282"/>
        <dbReference type="ChEBI" id="CHEBI:136286"/>
    </reaction>
    <physiologicalReaction direction="left-to-right" evidence="12">
        <dbReference type="Rhea" id="RHEA:52049"/>
    </physiologicalReaction>
</comment>
<comment type="catalytic activity">
    <reaction evidence="10">
        <text>12-octadecanoyloxy-octadecanoate + H2O = 12-hydroxyoctadecanoate + octadecanoate + H(+)</text>
        <dbReference type="Rhea" id="RHEA:52080"/>
        <dbReference type="ChEBI" id="CHEBI:15377"/>
        <dbReference type="ChEBI" id="CHEBI:15378"/>
        <dbReference type="ChEBI" id="CHEBI:25629"/>
        <dbReference type="ChEBI" id="CHEBI:84201"/>
        <dbReference type="ChEBI" id="CHEBI:136330"/>
    </reaction>
    <physiologicalReaction direction="left-to-right" evidence="10">
        <dbReference type="Rhea" id="RHEA:52081"/>
    </physiologicalReaction>
</comment>
<keyword evidence="19" id="KW-1185">Reference proteome</keyword>
<reference evidence="18" key="1">
    <citation type="submission" date="2022-01" db="UniProtKB">
        <authorList>
            <consortium name="EnsemblMetazoa"/>
        </authorList>
    </citation>
    <scope>IDENTIFICATION</scope>
</reference>
<proteinExistence type="inferred from homology"/>
<comment type="catalytic activity">
    <reaction evidence="8">
        <text>13-octadecanoyloxy-octadecanoate + H2O = 13-hydroxy-octadecanoate + octadecanoate + H(+)</text>
        <dbReference type="Rhea" id="RHEA:52084"/>
        <dbReference type="ChEBI" id="CHEBI:15377"/>
        <dbReference type="ChEBI" id="CHEBI:15378"/>
        <dbReference type="ChEBI" id="CHEBI:25629"/>
        <dbReference type="ChEBI" id="CHEBI:136304"/>
        <dbReference type="ChEBI" id="CHEBI:136335"/>
    </reaction>
    <physiologicalReaction direction="left-to-right" evidence="8">
        <dbReference type="Rhea" id="RHEA:52085"/>
    </physiologicalReaction>
</comment>
<evidence type="ECO:0000256" key="11">
    <source>
        <dbReference type="ARBA" id="ARBA00048701"/>
    </source>
</evidence>
<evidence type="ECO:0008006" key="20">
    <source>
        <dbReference type="Google" id="ProtNLM"/>
    </source>
</evidence>
<evidence type="ECO:0000256" key="2">
    <source>
        <dbReference type="ARBA" id="ARBA00004127"/>
    </source>
</evidence>
<evidence type="ECO:0000256" key="13">
    <source>
        <dbReference type="ARBA" id="ARBA00049221"/>
    </source>
</evidence>
<keyword evidence="4 17" id="KW-0812">Transmembrane</keyword>
<evidence type="ECO:0000256" key="15">
    <source>
        <dbReference type="ARBA" id="ARBA00049322"/>
    </source>
</evidence>
<dbReference type="EnsemblMetazoa" id="XM_014403953.2">
    <property type="protein sequence ID" value="XP_014259439.1"/>
    <property type="gene ID" value="LOC106672484"/>
</dbReference>
<dbReference type="PANTHER" id="PTHR10989:SF16">
    <property type="entry name" value="AT02829P-RELATED"/>
    <property type="match status" value="1"/>
</dbReference>
<dbReference type="RefSeq" id="XP_014259439.1">
    <property type="nucleotide sequence ID" value="XM_014403953.2"/>
</dbReference>
<evidence type="ECO:0000256" key="14">
    <source>
        <dbReference type="ARBA" id="ARBA00049296"/>
    </source>
</evidence>
<evidence type="ECO:0000256" key="9">
    <source>
        <dbReference type="ARBA" id="ARBA00047863"/>
    </source>
</evidence>
<dbReference type="Proteomes" id="UP000494040">
    <property type="component" value="Unassembled WGS sequence"/>
</dbReference>
<evidence type="ECO:0000256" key="1">
    <source>
        <dbReference type="ARBA" id="ARBA00000923"/>
    </source>
</evidence>
<accession>A0A8I6S860</accession>
<evidence type="ECO:0000256" key="6">
    <source>
        <dbReference type="ARBA" id="ARBA00023136"/>
    </source>
</evidence>
<evidence type="ECO:0000256" key="10">
    <source>
        <dbReference type="ARBA" id="ARBA00048680"/>
    </source>
</evidence>
<evidence type="ECO:0000256" key="16">
    <source>
        <dbReference type="ARBA" id="ARBA00049428"/>
    </source>
</evidence>
<feature type="transmembrane region" description="Helical" evidence="17">
    <location>
        <begin position="94"/>
        <end position="115"/>
    </location>
</feature>
<sequence>MNAVLQRRHPTFFEYGNNIIRAVGIFNYGISLSCHIYFTSTAHKELFGSSFRCITIWAATIQFIYFVLGFYYCIDDIIELSPIGYEIRVGILIFRDYLGETLAFPLSVLVPISFWSVYTFKGEWLPVNELATIPFWLHHMLHTVSFPLQILTIAFDSNANTETLEGTFCISFFYISYFIWLLHIQNQTHEWVYPALNSSSTLIKVVLSATILTGHFALYAFGKWLATTFWGRRRRRIRWSRHNSSIQ</sequence>
<dbReference type="Pfam" id="PF04750">
    <property type="entry name" value="Far-17a_AIG1"/>
    <property type="match status" value="1"/>
</dbReference>
<feature type="transmembrane region" description="Helical" evidence="17">
    <location>
        <begin position="54"/>
        <end position="74"/>
    </location>
</feature>
<comment type="catalytic activity">
    <reaction evidence="16">
        <text>12-(9Z-hexadecenoyloxy)-octadecanoate + H2O = 12-hydroxyoctadecanoate + (9Z)-hexadecenoate + H(+)</text>
        <dbReference type="Rhea" id="RHEA:52072"/>
        <dbReference type="ChEBI" id="CHEBI:15377"/>
        <dbReference type="ChEBI" id="CHEBI:15378"/>
        <dbReference type="ChEBI" id="CHEBI:32372"/>
        <dbReference type="ChEBI" id="CHEBI:84201"/>
        <dbReference type="ChEBI" id="CHEBI:136312"/>
    </reaction>
    <physiologicalReaction direction="left-to-right" evidence="16">
        <dbReference type="Rhea" id="RHEA:52073"/>
    </physiologicalReaction>
</comment>
<comment type="catalytic activity">
    <reaction evidence="14">
        <text>13-(9Z-octadecenoyloxy)-octadecanoate + H2O = 13-hydroxy-octadecanoate + (9Z)-octadecenoate + H(+)</text>
        <dbReference type="Rhea" id="RHEA:52064"/>
        <dbReference type="ChEBI" id="CHEBI:15377"/>
        <dbReference type="ChEBI" id="CHEBI:15378"/>
        <dbReference type="ChEBI" id="CHEBI:30823"/>
        <dbReference type="ChEBI" id="CHEBI:136303"/>
        <dbReference type="ChEBI" id="CHEBI:136304"/>
    </reaction>
    <physiologicalReaction direction="left-to-right" evidence="14">
        <dbReference type="Rhea" id="RHEA:52065"/>
    </physiologicalReaction>
</comment>
<comment type="catalytic activity">
    <reaction evidence="9">
        <text>9-hexadecanoyloxy-octadecanoate + H2O = 9-hydroxy-octadecanoate + hexadecanoate + H(+)</text>
        <dbReference type="Rhea" id="RHEA:52052"/>
        <dbReference type="ChEBI" id="CHEBI:7896"/>
        <dbReference type="ChEBI" id="CHEBI:15377"/>
        <dbReference type="ChEBI" id="CHEBI:15378"/>
        <dbReference type="ChEBI" id="CHEBI:83670"/>
        <dbReference type="ChEBI" id="CHEBI:136286"/>
    </reaction>
    <physiologicalReaction direction="left-to-right" evidence="9">
        <dbReference type="Rhea" id="RHEA:52053"/>
    </physiologicalReaction>
</comment>
<organism evidence="18 19">
    <name type="scientific">Cimex lectularius</name>
    <name type="common">Bed bug</name>
    <name type="synonym">Acanthia lectularia</name>
    <dbReference type="NCBI Taxonomy" id="79782"/>
    <lineage>
        <taxon>Eukaryota</taxon>
        <taxon>Metazoa</taxon>
        <taxon>Ecdysozoa</taxon>
        <taxon>Arthropoda</taxon>
        <taxon>Hexapoda</taxon>
        <taxon>Insecta</taxon>
        <taxon>Pterygota</taxon>
        <taxon>Neoptera</taxon>
        <taxon>Paraneoptera</taxon>
        <taxon>Hemiptera</taxon>
        <taxon>Heteroptera</taxon>
        <taxon>Panheteroptera</taxon>
        <taxon>Cimicomorpha</taxon>
        <taxon>Cimicidae</taxon>
        <taxon>Cimex</taxon>
    </lineage>
</organism>
<evidence type="ECO:0000256" key="17">
    <source>
        <dbReference type="SAM" id="Phobius"/>
    </source>
</evidence>
<evidence type="ECO:0000256" key="7">
    <source>
        <dbReference type="ARBA" id="ARBA00047368"/>
    </source>
</evidence>
<evidence type="ECO:0000256" key="4">
    <source>
        <dbReference type="ARBA" id="ARBA00022692"/>
    </source>
</evidence>
<evidence type="ECO:0000256" key="12">
    <source>
        <dbReference type="ARBA" id="ARBA00048800"/>
    </source>
</evidence>
<comment type="similarity">
    <text evidence="3">Belongs to the AIG1 family.</text>
</comment>
<dbReference type="PANTHER" id="PTHR10989">
    <property type="entry name" value="ANDROGEN-INDUCED PROTEIN 1-RELATED"/>
    <property type="match status" value="1"/>
</dbReference>
<dbReference type="GO" id="GO:0012505">
    <property type="term" value="C:endomembrane system"/>
    <property type="evidence" value="ECO:0007669"/>
    <property type="project" value="UniProtKB-SubCell"/>
</dbReference>
<keyword evidence="5 17" id="KW-1133">Transmembrane helix</keyword>
<dbReference type="PROSITE" id="PS51257">
    <property type="entry name" value="PROKAR_LIPOPROTEIN"/>
    <property type="match status" value="1"/>
</dbReference>
<evidence type="ECO:0000313" key="18">
    <source>
        <dbReference type="EnsemblMetazoa" id="XP_014259439.1"/>
    </source>
</evidence>
<evidence type="ECO:0000313" key="19">
    <source>
        <dbReference type="Proteomes" id="UP000494040"/>
    </source>
</evidence>
<dbReference type="KEGG" id="clec:106672484"/>
<feature type="transmembrane region" description="Helical" evidence="17">
    <location>
        <begin position="135"/>
        <end position="155"/>
    </location>
</feature>
<comment type="catalytic activity">
    <reaction evidence="15">
        <text>13-(9Z-hexadecenoyloxy)-octadecanoate + H2O = 13-hydroxy-octadecanoate + (9Z)-hexadecenoate + H(+)</text>
        <dbReference type="Rhea" id="RHEA:52076"/>
        <dbReference type="ChEBI" id="CHEBI:15377"/>
        <dbReference type="ChEBI" id="CHEBI:15378"/>
        <dbReference type="ChEBI" id="CHEBI:32372"/>
        <dbReference type="ChEBI" id="CHEBI:136304"/>
        <dbReference type="ChEBI" id="CHEBI:136315"/>
    </reaction>
    <physiologicalReaction direction="left-to-right" evidence="15">
        <dbReference type="Rhea" id="RHEA:52077"/>
    </physiologicalReaction>
</comment>
<protein>
    <recommendedName>
        <fullName evidence="20">FAR-17a/AIG1-like protein</fullName>
    </recommendedName>
</protein>
<comment type="catalytic activity">
    <reaction evidence="1">
        <text>9-(9Z-hexadecenoyloxy)-octadecanoate + H2O = (9Z)-hexadecenoate + 9-hydroxy-octadecanoate + H(+)</text>
        <dbReference type="Rhea" id="RHEA:52068"/>
        <dbReference type="ChEBI" id="CHEBI:15377"/>
        <dbReference type="ChEBI" id="CHEBI:15378"/>
        <dbReference type="ChEBI" id="CHEBI:32372"/>
        <dbReference type="ChEBI" id="CHEBI:136286"/>
        <dbReference type="ChEBI" id="CHEBI:136309"/>
    </reaction>
    <physiologicalReaction direction="left-to-right" evidence="1">
        <dbReference type="Rhea" id="RHEA:52069"/>
    </physiologicalReaction>
</comment>
<dbReference type="GeneID" id="106672484"/>
<comment type="subcellular location">
    <subcellularLocation>
        <location evidence="2">Endomembrane system</location>
        <topology evidence="2">Multi-pass membrane protein</topology>
    </subcellularLocation>
</comment>
<comment type="catalytic activity">
    <reaction evidence="7">
        <text>12-hexadecanoyloxy-octadecanoate + H2O = 12-hydroxyoctadecanoate + hexadecanoate + H(+)</text>
        <dbReference type="Rhea" id="RHEA:52056"/>
        <dbReference type="ChEBI" id="CHEBI:7896"/>
        <dbReference type="ChEBI" id="CHEBI:15377"/>
        <dbReference type="ChEBI" id="CHEBI:15378"/>
        <dbReference type="ChEBI" id="CHEBI:83677"/>
        <dbReference type="ChEBI" id="CHEBI:84201"/>
    </reaction>
    <physiologicalReaction direction="left-to-right" evidence="7">
        <dbReference type="Rhea" id="RHEA:52057"/>
    </physiologicalReaction>
</comment>
<dbReference type="GO" id="GO:0016020">
    <property type="term" value="C:membrane"/>
    <property type="evidence" value="ECO:0007669"/>
    <property type="project" value="InterPro"/>
</dbReference>
<dbReference type="InterPro" id="IPR006838">
    <property type="entry name" value="ADTRP_AIG1"/>
</dbReference>
<name>A0A8I6S860_CIMLE</name>
<evidence type="ECO:0000256" key="3">
    <source>
        <dbReference type="ARBA" id="ARBA00009300"/>
    </source>
</evidence>
<evidence type="ECO:0000256" key="5">
    <source>
        <dbReference type="ARBA" id="ARBA00022989"/>
    </source>
</evidence>
<evidence type="ECO:0000256" key="8">
    <source>
        <dbReference type="ARBA" id="ARBA00047427"/>
    </source>
</evidence>
<feature type="transmembrane region" description="Helical" evidence="17">
    <location>
        <begin position="205"/>
        <end position="226"/>
    </location>
</feature>
<dbReference type="AlphaFoldDB" id="A0A8I6S860"/>
<comment type="catalytic activity">
    <reaction evidence="13">
        <text>9-octadecanoyloxy-octadecanoate + H2O = 9-hydroxy-octadecanoate + octadecanoate + H(+)</text>
        <dbReference type="Rhea" id="RHEA:52096"/>
        <dbReference type="ChEBI" id="CHEBI:15377"/>
        <dbReference type="ChEBI" id="CHEBI:15378"/>
        <dbReference type="ChEBI" id="CHEBI:25629"/>
        <dbReference type="ChEBI" id="CHEBI:136286"/>
        <dbReference type="ChEBI" id="CHEBI:136373"/>
    </reaction>
    <physiologicalReaction direction="left-to-right" evidence="13">
        <dbReference type="Rhea" id="RHEA:52097"/>
    </physiologicalReaction>
</comment>
<feature type="transmembrane region" description="Helical" evidence="17">
    <location>
        <begin position="20"/>
        <end position="38"/>
    </location>
</feature>
<feature type="transmembrane region" description="Helical" evidence="17">
    <location>
        <begin position="167"/>
        <end position="185"/>
    </location>
</feature>